<dbReference type="Pfam" id="PF17765">
    <property type="entry name" value="MLTR_LBD"/>
    <property type="match status" value="1"/>
</dbReference>
<dbReference type="SUPFAM" id="SSF47413">
    <property type="entry name" value="lambda repressor-like DNA-binding domains"/>
    <property type="match status" value="1"/>
</dbReference>
<dbReference type="EMBL" id="CP022752">
    <property type="protein sequence ID" value="ASU80416.1"/>
    <property type="molecule type" value="Genomic_DNA"/>
</dbReference>
<dbReference type="Pfam" id="PF13560">
    <property type="entry name" value="HTH_31"/>
    <property type="match status" value="1"/>
</dbReference>
<evidence type="ECO:0000313" key="4">
    <source>
        <dbReference type="Proteomes" id="UP000215043"/>
    </source>
</evidence>
<dbReference type="CDD" id="cd00093">
    <property type="entry name" value="HTH_XRE"/>
    <property type="match status" value="1"/>
</dbReference>
<dbReference type="PROSITE" id="PS50943">
    <property type="entry name" value="HTH_CROC1"/>
    <property type="match status" value="1"/>
</dbReference>
<dbReference type="Gene3D" id="3.30.450.180">
    <property type="match status" value="1"/>
</dbReference>
<evidence type="ECO:0000256" key="1">
    <source>
        <dbReference type="SAM" id="MobiDB-lite"/>
    </source>
</evidence>
<dbReference type="PANTHER" id="PTHR35010">
    <property type="entry name" value="BLL4672 PROTEIN-RELATED"/>
    <property type="match status" value="1"/>
</dbReference>
<gene>
    <name evidence="3" type="ORF">CDG81_21495</name>
</gene>
<feature type="compositionally biased region" description="Low complexity" evidence="1">
    <location>
        <begin position="1"/>
        <end position="10"/>
    </location>
</feature>
<dbReference type="InterPro" id="IPR041413">
    <property type="entry name" value="MLTR_LBD"/>
</dbReference>
<dbReference type="InterPro" id="IPR010982">
    <property type="entry name" value="Lambda_DNA-bd_dom_sf"/>
</dbReference>
<dbReference type="InterPro" id="IPR001387">
    <property type="entry name" value="Cro/C1-type_HTH"/>
</dbReference>
<reference evidence="3 4" key="1">
    <citation type="submission" date="2017-08" db="EMBL/GenBank/DDBJ databases">
        <title>The complete genome sequence of moderately halophilic actinomycete Actinopolyspora erythraea YIM 90600, the producer of novel erythromycin, novel actinopolysporins A-C and tubercidin.</title>
        <authorList>
            <person name="Yin M."/>
            <person name="Tang S."/>
        </authorList>
    </citation>
    <scope>NUCLEOTIDE SEQUENCE [LARGE SCALE GENOMIC DNA]</scope>
    <source>
        <strain evidence="3 4">YIM 90600</strain>
    </source>
</reference>
<dbReference type="SMART" id="SM00530">
    <property type="entry name" value="HTH_XRE"/>
    <property type="match status" value="1"/>
</dbReference>
<organism evidence="3 4">
    <name type="scientific">Actinopolyspora erythraea</name>
    <dbReference type="NCBI Taxonomy" id="414996"/>
    <lineage>
        <taxon>Bacteria</taxon>
        <taxon>Bacillati</taxon>
        <taxon>Actinomycetota</taxon>
        <taxon>Actinomycetes</taxon>
        <taxon>Actinopolysporales</taxon>
        <taxon>Actinopolysporaceae</taxon>
        <taxon>Actinopolyspora</taxon>
    </lineage>
</organism>
<evidence type="ECO:0000313" key="3">
    <source>
        <dbReference type="EMBL" id="ASU80416.1"/>
    </source>
</evidence>
<dbReference type="PANTHER" id="PTHR35010:SF3">
    <property type="entry name" value="BLL4873 PROTEIN"/>
    <property type="match status" value="1"/>
</dbReference>
<sequence>MAASTGGSTARRARRAFRDPVRSSDNQSFRLARQGNGHRHPRFSCSGRKSFRILSRAQERRTSNMPRSGHLLELGRFLSARRAELTPADVGLPDVGRRRTPGLRREEVATLAGVGASWYTWIEQGRAENVSAEILRALARALRLDDVELRYMTGLASVPSGGSTGDSGSPDLSLMPQIVENWLPQPAYVLDRYWNVLVANAVARPLLGDPEGERANYLETLLTNTGARQMRPDWERDVESAVARFRADTWSLSADPGFVALIDHLCTVSTHFARLWDQYQVADDSCYQESLYHRDVGDMRFTRVVMDFTCGYGLKLVLLTPVAGSGTREAVERWYELLSVENVLPAVSA</sequence>
<dbReference type="Gene3D" id="1.10.260.40">
    <property type="entry name" value="lambda repressor-like DNA-binding domains"/>
    <property type="match status" value="1"/>
</dbReference>
<dbReference type="GO" id="GO:0003677">
    <property type="term" value="F:DNA binding"/>
    <property type="evidence" value="ECO:0007669"/>
    <property type="project" value="InterPro"/>
</dbReference>
<proteinExistence type="predicted"/>
<dbReference type="AlphaFoldDB" id="A0A223RWZ9"/>
<name>A0A223RWZ9_9ACTN</name>
<accession>A0A223RWZ9</accession>
<evidence type="ECO:0000259" key="2">
    <source>
        <dbReference type="PROSITE" id="PS50943"/>
    </source>
</evidence>
<protein>
    <submittedName>
        <fullName evidence="3">XRE family transcriptional regulator</fullName>
    </submittedName>
</protein>
<feature type="region of interest" description="Disordered" evidence="1">
    <location>
        <begin position="1"/>
        <end position="45"/>
    </location>
</feature>
<dbReference type="Proteomes" id="UP000215043">
    <property type="component" value="Chromosome"/>
</dbReference>
<dbReference type="KEGG" id="aey:CDG81_21495"/>
<feature type="domain" description="HTH cro/C1-type" evidence="2">
    <location>
        <begin position="102"/>
        <end position="149"/>
    </location>
</feature>